<comment type="caution">
    <text evidence="9">The sequence shown here is derived from an EMBL/GenBank/DDBJ whole genome shotgun (WGS) entry which is preliminary data.</text>
</comment>
<accession>A0A4R7Z5B5</accession>
<evidence type="ECO:0000259" key="8">
    <source>
        <dbReference type="Pfam" id="PF04024"/>
    </source>
</evidence>
<comment type="subcellular location">
    <subcellularLocation>
        <location evidence="1">Cell membrane</location>
        <topology evidence="1">Single-pass membrane protein</topology>
    </subcellularLocation>
</comment>
<keyword evidence="4 7" id="KW-1133">Transmembrane helix</keyword>
<dbReference type="PANTHER" id="PTHR33885:SF3">
    <property type="entry name" value="PHAGE SHOCK PROTEIN C"/>
    <property type="match status" value="1"/>
</dbReference>
<evidence type="ECO:0000256" key="1">
    <source>
        <dbReference type="ARBA" id="ARBA00004162"/>
    </source>
</evidence>
<feature type="compositionally biased region" description="Basic and acidic residues" evidence="6">
    <location>
        <begin position="73"/>
        <end position="86"/>
    </location>
</feature>
<dbReference type="Proteomes" id="UP000294697">
    <property type="component" value="Unassembled WGS sequence"/>
</dbReference>
<dbReference type="AlphaFoldDB" id="A0A4R7Z5B5"/>
<dbReference type="OrthoDB" id="9815286at2"/>
<evidence type="ECO:0000256" key="5">
    <source>
        <dbReference type="ARBA" id="ARBA00023136"/>
    </source>
</evidence>
<dbReference type="Pfam" id="PF04024">
    <property type="entry name" value="PspC"/>
    <property type="match status" value="1"/>
</dbReference>
<keyword evidence="3 7" id="KW-0812">Transmembrane</keyword>
<sequence length="107" mass="12209">MKKLYRSRDDRKIGGVCGGIAEYFDWDPTLVRVGAVVFTVLWGAGFWAYIIAWAIIPERPAHIDVDYDVSSEPVHEDQQKDQEKNKTNSGPDNSNNDNGDQQKYYDI</sequence>
<dbReference type="PANTHER" id="PTHR33885">
    <property type="entry name" value="PHAGE SHOCK PROTEIN C"/>
    <property type="match status" value="1"/>
</dbReference>
<evidence type="ECO:0000313" key="10">
    <source>
        <dbReference type="Proteomes" id="UP000294697"/>
    </source>
</evidence>
<evidence type="ECO:0000313" key="9">
    <source>
        <dbReference type="EMBL" id="TDW03089.1"/>
    </source>
</evidence>
<gene>
    <name evidence="9" type="ORF">C8C77_11358</name>
</gene>
<keyword evidence="5 7" id="KW-0472">Membrane</keyword>
<evidence type="ECO:0000256" key="7">
    <source>
        <dbReference type="SAM" id="Phobius"/>
    </source>
</evidence>
<evidence type="ECO:0000256" key="4">
    <source>
        <dbReference type="ARBA" id="ARBA00022989"/>
    </source>
</evidence>
<evidence type="ECO:0000256" key="6">
    <source>
        <dbReference type="SAM" id="MobiDB-lite"/>
    </source>
</evidence>
<feature type="transmembrane region" description="Helical" evidence="7">
    <location>
        <begin position="33"/>
        <end position="56"/>
    </location>
</feature>
<dbReference type="RefSeq" id="WP_111572534.1">
    <property type="nucleotide sequence ID" value="NZ_QLME01000014.1"/>
</dbReference>
<dbReference type="EMBL" id="SODA01000013">
    <property type="protein sequence ID" value="TDW03089.1"/>
    <property type="molecule type" value="Genomic_DNA"/>
</dbReference>
<reference evidence="9 10" key="1">
    <citation type="submission" date="2019-03" db="EMBL/GenBank/DDBJ databases">
        <title>Subsurface microbial communities from deep shales in Ohio and West Virginia, USA.</title>
        <authorList>
            <person name="Wrighton K."/>
        </authorList>
    </citation>
    <scope>NUCLEOTIDE SEQUENCE [LARGE SCALE GENOMIC DNA]</scope>
    <source>
        <strain evidence="9 10">MSL9.2</strain>
    </source>
</reference>
<name>A0A4R7Z5B5_9FIRM</name>
<feature type="region of interest" description="Disordered" evidence="6">
    <location>
        <begin position="67"/>
        <end position="107"/>
    </location>
</feature>
<keyword evidence="2" id="KW-1003">Cell membrane</keyword>
<feature type="domain" description="Phage shock protein PspC N-terminal" evidence="8">
    <location>
        <begin position="2"/>
        <end position="58"/>
    </location>
</feature>
<protein>
    <submittedName>
        <fullName evidence="9">Phage shock protein C (PspC) family protein</fullName>
    </submittedName>
</protein>
<evidence type="ECO:0000256" key="3">
    <source>
        <dbReference type="ARBA" id="ARBA00022692"/>
    </source>
</evidence>
<dbReference type="InterPro" id="IPR052027">
    <property type="entry name" value="PspC"/>
</dbReference>
<proteinExistence type="predicted"/>
<dbReference type="GO" id="GO:0005886">
    <property type="term" value="C:plasma membrane"/>
    <property type="evidence" value="ECO:0007669"/>
    <property type="project" value="UniProtKB-SubCell"/>
</dbReference>
<dbReference type="InterPro" id="IPR007168">
    <property type="entry name" value="Phageshock_PspC_N"/>
</dbReference>
<evidence type="ECO:0000256" key="2">
    <source>
        <dbReference type="ARBA" id="ARBA00022475"/>
    </source>
</evidence>
<organism evidence="9 10">
    <name type="scientific">Halanaerobium saccharolyticum</name>
    <dbReference type="NCBI Taxonomy" id="43595"/>
    <lineage>
        <taxon>Bacteria</taxon>
        <taxon>Bacillati</taxon>
        <taxon>Bacillota</taxon>
        <taxon>Clostridia</taxon>
        <taxon>Halanaerobiales</taxon>
        <taxon>Halanaerobiaceae</taxon>
        <taxon>Halanaerobium</taxon>
    </lineage>
</organism>
<feature type="compositionally biased region" description="Low complexity" evidence="6">
    <location>
        <begin position="88"/>
        <end position="99"/>
    </location>
</feature>